<organism evidence="1 2">
    <name type="scientific">Phocaeicola barnesiae</name>
    <dbReference type="NCBI Taxonomy" id="376804"/>
    <lineage>
        <taxon>Bacteria</taxon>
        <taxon>Pseudomonadati</taxon>
        <taxon>Bacteroidota</taxon>
        <taxon>Bacteroidia</taxon>
        <taxon>Bacteroidales</taxon>
        <taxon>Bacteroidaceae</taxon>
        <taxon>Phocaeicola</taxon>
    </lineage>
</organism>
<dbReference type="Proteomes" id="UP001204579">
    <property type="component" value="Unassembled WGS sequence"/>
</dbReference>
<evidence type="ECO:0000313" key="2">
    <source>
        <dbReference type="Proteomes" id="UP001204579"/>
    </source>
</evidence>
<dbReference type="RefSeq" id="WP_258336208.1">
    <property type="nucleotide sequence ID" value="NZ_JANRHJ010000019.1"/>
</dbReference>
<sequence length="476" mass="52593">MKRIMKEYLLEAAALAVWLITLAGCSGSEVIQEEGSGQQESVTQQFTVVVESVGELFSQADSRRPISSVDPEQSFDKLSLIITRYESPAEVVYMKTLDGWSDTHNRVSVPWSQGDSRGRKAVVTLTGDECLENDRDYLVYAIGYQSGTYGGYEAFAGVKPGDNFFRTEIADVPEGGIAEEIFAGAESFHVHDGKIYPVASSEAEEEEAVVVLRRQVAGTFGYFTRIPAQYAGESVAAMQLVTTRKNRTVIFGGFRGVDDEENFRKENVINGMNPRTDYNAALAGSAVNNAFVVYRINLANWFPGNTSNSALPLDQNGDGYLDAEDTNWQIDTDRYPDSSISLPAGTVFNDSFLVSVAMTEADIAAGLPTFQMQLLSANGKILKHWDVLLRDSEEEEQTVRTMVSLPDGNNGRAVVTVEDNPETEYCYSVVRNRLYTMGVKSQGQSYGEDEPIDMSQVDDLVLDSRHEWNAVNIIFF</sequence>
<dbReference type="EMBL" id="JANRHJ010000019">
    <property type="protein sequence ID" value="MCR8875088.1"/>
    <property type="molecule type" value="Genomic_DNA"/>
</dbReference>
<gene>
    <name evidence="1" type="ORF">NW209_13880</name>
</gene>
<dbReference type="PROSITE" id="PS51257">
    <property type="entry name" value="PROKAR_LIPOPROTEIN"/>
    <property type="match status" value="1"/>
</dbReference>
<comment type="caution">
    <text evidence="1">The sequence shown here is derived from an EMBL/GenBank/DDBJ whole genome shotgun (WGS) entry which is preliminary data.</text>
</comment>
<keyword evidence="2" id="KW-1185">Reference proteome</keyword>
<evidence type="ECO:0000313" key="1">
    <source>
        <dbReference type="EMBL" id="MCR8875088.1"/>
    </source>
</evidence>
<name>A0AAW5N375_9BACT</name>
<reference evidence="1 2" key="1">
    <citation type="submission" date="2022-08" db="EMBL/GenBank/DDBJ databases">
        <authorList>
            <person name="Zeman M."/>
            <person name="Kubasova T."/>
        </authorList>
    </citation>
    <scope>NUCLEOTIDE SEQUENCE [LARGE SCALE GENOMIC DNA]</scope>
    <source>
        <strain evidence="1 2">ET62</strain>
    </source>
</reference>
<evidence type="ECO:0008006" key="3">
    <source>
        <dbReference type="Google" id="ProtNLM"/>
    </source>
</evidence>
<protein>
    <recommendedName>
        <fullName evidence="3">Lipoprotein</fullName>
    </recommendedName>
</protein>
<accession>A0AAW5N375</accession>
<dbReference type="AlphaFoldDB" id="A0AAW5N375"/>
<proteinExistence type="predicted"/>